<reference evidence="2" key="1">
    <citation type="journal article" date="2019" name="Int. J. Syst. Evol. Microbiol.">
        <title>The Global Catalogue of Microorganisms (GCM) 10K type strain sequencing project: providing services to taxonomists for standard genome sequencing and annotation.</title>
        <authorList>
            <consortium name="The Broad Institute Genomics Platform"/>
            <consortium name="The Broad Institute Genome Sequencing Center for Infectious Disease"/>
            <person name="Wu L."/>
            <person name="Ma J."/>
        </authorList>
    </citation>
    <scope>NUCLEOTIDE SEQUENCE [LARGE SCALE GENOMIC DNA]</scope>
    <source>
        <strain evidence="2">CCM 7043</strain>
    </source>
</reference>
<sequence length="162" mass="18453">MTADHDFFCSPQDFSGVLADLRVPGWPPSETDLQELADRCASLIASIDMWETETGGQNVVDIDRGEISTAEARRVLAREVTVSYEGDVAVLLVPSGERRVRVELRAFVDEDNGVLRRPELVLDWEYDGQEHEHYVSCKRKGPQWYMLSQLRDDLLEDRLARS</sequence>
<proteinExistence type="predicted"/>
<evidence type="ECO:0000313" key="2">
    <source>
        <dbReference type="Proteomes" id="UP001597338"/>
    </source>
</evidence>
<dbReference type="Proteomes" id="UP001597338">
    <property type="component" value="Unassembled WGS sequence"/>
</dbReference>
<gene>
    <name evidence="1" type="ORF">ACFSL2_00945</name>
</gene>
<comment type="caution">
    <text evidence="1">The sequence shown here is derived from an EMBL/GenBank/DDBJ whole genome shotgun (WGS) entry which is preliminary data.</text>
</comment>
<dbReference type="RefSeq" id="WP_377196045.1">
    <property type="nucleotide sequence ID" value="NZ_JBHUHF010000001.1"/>
</dbReference>
<dbReference type="EMBL" id="JBHUHF010000001">
    <property type="protein sequence ID" value="MFD2024070.1"/>
    <property type="molecule type" value="Genomic_DNA"/>
</dbReference>
<evidence type="ECO:0000313" key="1">
    <source>
        <dbReference type="EMBL" id="MFD2024070.1"/>
    </source>
</evidence>
<organism evidence="1 2">
    <name type="scientific">Promicromonospora aerolata</name>
    <dbReference type="NCBI Taxonomy" id="195749"/>
    <lineage>
        <taxon>Bacteria</taxon>
        <taxon>Bacillati</taxon>
        <taxon>Actinomycetota</taxon>
        <taxon>Actinomycetes</taxon>
        <taxon>Micrococcales</taxon>
        <taxon>Promicromonosporaceae</taxon>
        <taxon>Promicromonospora</taxon>
    </lineage>
</organism>
<evidence type="ECO:0008006" key="3">
    <source>
        <dbReference type="Google" id="ProtNLM"/>
    </source>
</evidence>
<accession>A0ABW4V423</accession>
<protein>
    <recommendedName>
        <fullName evidence="3">SnoaL-like protein</fullName>
    </recommendedName>
</protein>
<keyword evidence="2" id="KW-1185">Reference proteome</keyword>
<name>A0ABW4V423_9MICO</name>